<evidence type="ECO:0000313" key="2">
    <source>
        <dbReference type="Proteomes" id="UP000813423"/>
    </source>
</evidence>
<name>A0A9P8NID1_ASPFM</name>
<dbReference type="EMBL" id="JAIBSC010000040">
    <property type="protein sequence ID" value="KAH1905612.1"/>
    <property type="molecule type" value="Genomic_DNA"/>
</dbReference>
<organism evidence="1 2">
    <name type="scientific">Aspergillus fumigatus</name>
    <name type="common">Neosartorya fumigata</name>
    <dbReference type="NCBI Taxonomy" id="746128"/>
    <lineage>
        <taxon>Eukaryota</taxon>
        <taxon>Fungi</taxon>
        <taxon>Dikarya</taxon>
        <taxon>Ascomycota</taxon>
        <taxon>Pezizomycotina</taxon>
        <taxon>Eurotiomycetes</taxon>
        <taxon>Eurotiomycetidae</taxon>
        <taxon>Eurotiales</taxon>
        <taxon>Aspergillaceae</taxon>
        <taxon>Aspergillus</taxon>
        <taxon>Aspergillus subgen. Fumigati</taxon>
    </lineage>
</organism>
<dbReference type="Proteomes" id="UP000813423">
    <property type="component" value="Unassembled WGS sequence"/>
</dbReference>
<gene>
    <name evidence="1" type="ORF">KXV57_005855</name>
</gene>
<evidence type="ECO:0000313" key="1">
    <source>
        <dbReference type="EMBL" id="KAH1905612.1"/>
    </source>
</evidence>
<sequence length="136" mass="15310">MTLDDDANLEVLTDDGILLITQQPPTSVGYVVVFFCGGNPDNLVVWLVAARRFNNTCICDPSMGYKDIIKKYITHHVNNHSHKEEYGKQPVCNKVVQWLQDANIFPTLMAPTTPRVGILKVKDKSLLKLTILWSIV</sequence>
<reference evidence="1" key="1">
    <citation type="submission" date="2021-08" db="EMBL/GenBank/DDBJ databases">
        <title>Global Aspergillus fumigatus from environmental and clinical sources.</title>
        <authorList>
            <person name="Barber A."/>
            <person name="Sae-Ong T."/>
        </authorList>
    </citation>
    <scope>NUCLEOTIDE SEQUENCE</scope>
    <source>
        <strain evidence="1">NRZ-2016-071</strain>
    </source>
</reference>
<dbReference type="AlphaFoldDB" id="A0A9P8NID1"/>
<proteinExistence type="predicted"/>
<accession>A0A9P8NID1</accession>
<comment type="caution">
    <text evidence="1">The sequence shown here is derived from an EMBL/GenBank/DDBJ whole genome shotgun (WGS) entry which is preliminary data.</text>
</comment>
<protein>
    <submittedName>
        <fullName evidence="1">Uncharacterized protein</fullName>
    </submittedName>
</protein>